<feature type="domain" description="Thiaminase-2/PQQC" evidence="1">
    <location>
        <begin position="9"/>
        <end position="210"/>
    </location>
</feature>
<dbReference type="Pfam" id="PF03070">
    <property type="entry name" value="TENA_THI-4"/>
    <property type="match status" value="1"/>
</dbReference>
<evidence type="ECO:0000313" key="2">
    <source>
        <dbReference type="EMBL" id="MBO8439987.1"/>
    </source>
</evidence>
<dbReference type="GO" id="GO:0005829">
    <property type="term" value="C:cytosol"/>
    <property type="evidence" value="ECO:0007669"/>
    <property type="project" value="TreeGrafter"/>
</dbReference>
<protein>
    <recommendedName>
        <fullName evidence="1">Thiaminase-2/PQQC domain-containing protein</fullName>
    </recommendedName>
</protein>
<dbReference type="SUPFAM" id="SSF48613">
    <property type="entry name" value="Heme oxygenase-like"/>
    <property type="match status" value="1"/>
</dbReference>
<organism evidence="2 3">
    <name type="scientific">Candidatus Aphodosoma intestinipullorum</name>
    <dbReference type="NCBI Taxonomy" id="2840674"/>
    <lineage>
        <taxon>Bacteria</taxon>
        <taxon>Pseudomonadati</taxon>
        <taxon>Bacteroidota</taxon>
        <taxon>Bacteroidia</taxon>
        <taxon>Bacteroidales</taxon>
        <taxon>Candidatus Aphodosoma</taxon>
    </lineage>
</organism>
<evidence type="ECO:0000313" key="3">
    <source>
        <dbReference type="Proteomes" id="UP000712007"/>
    </source>
</evidence>
<sequence length="215" mass="25056">MRWSETAWQSAQHIISSIERCRFVRKLSYGTLSSDCFRAYIAQDIIYMRNFEARLRLLHHQMHGTPAADILAANIDDTLAAENSLHSLLADRFDIEPETRKCPANMAYDRMLTRLEKEECAAYTFASLLPCYWVYAHIGLLIFRQHTAADNPYVDWIATYGDPSFQTDAEQFRTLCDSCAAIQTDSTLHRMTSYFLHSTALELRFWRDCYRTQDR</sequence>
<dbReference type="InterPro" id="IPR016084">
    <property type="entry name" value="Haem_Oase-like_multi-hlx"/>
</dbReference>
<dbReference type="EMBL" id="JADIMV010000083">
    <property type="protein sequence ID" value="MBO8439987.1"/>
    <property type="molecule type" value="Genomic_DNA"/>
</dbReference>
<evidence type="ECO:0000259" key="1">
    <source>
        <dbReference type="Pfam" id="PF03070"/>
    </source>
</evidence>
<comment type="caution">
    <text evidence="2">The sequence shown here is derived from an EMBL/GenBank/DDBJ whole genome shotgun (WGS) entry which is preliminary data.</text>
</comment>
<dbReference type="InterPro" id="IPR004305">
    <property type="entry name" value="Thiaminase-2/PQQC"/>
</dbReference>
<dbReference type="Gene3D" id="1.20.910.10">
    <property type="entry name" value="Heme oxygenase-like"/>
    <property type="match status" value="1"/>
</dbReference>
<dbReference type="AlphaFoldDB" id="A0A940DL77"/>
<dbReference type="InterPro" id="IPR050967">
    <property type="entry name" value="Thiamine_Salvage_TenA"/>
</dbReference>
<name>A0A940DL77_9BACT</name>
<reference evidence="2" key="1">
    <citation type="submission" date="2020-10" db="EMBL/GenBank/DDBJ databases">
        <authorList>
            <person name="Gilroy R."/>
        </authorList>
    </citation>
    <scope>NUCLEOTIDE SEQUENCE</scope>
    <source>
        <strain evidence="2">3924</strain>
    </source>
</reference>
<reference evidence="2" key="2">
    <citation type="journal article" date="2021" name="PeerJ">
        <title>Extensive microbial diversity within the chicken gut microbiome revealed by metagenomics and culture.</title>
        <authorList>
            <person name="Gilroy R."/>
            <person name="Ravi A."/>
            <person name="Getino M."/>
            <person name="Pursley I."/>
            <person name="Horton D.L."/>
            <person name="Alikhan N.F."/>
            <person name="Baker D."/>
            <person name="Gharbi K."/>
            <person name="Hall N."/>
            <person name="Watson M."/>
            <person name="Adriaenssens E.M."/>
            <person name="Foster-Nyarko E."/>
            <person name="Jarju S."/>
            <person name="Secka A."/>
            <person name="Antonio M."/>
            <person name="Oren A."/>
            <person name="Chaudhuri R.R."/>
            <person name="La Ragione R."/>
            <person name="Hildebrand F."/>
            <person name="Pallen M.J."/>
        </authorList>
    </citation>
    <scope>NUCLEOTIDE SEQUENCE</scope>
    <source>
        <strain evidence="2">3924</strain>
    </source>
</reference>
<accession>A0A940DL77</accession>
<dbReference type="PANTHER" id="PTHR43198:SF2">
    <property type="entry name" value="SI:CH1073-67J19.1-RELATED"/>
    <property type="match status" value="1"/>
</dbReference>
<proteinExistence type="predicted"/>
<dbReference type="PANTHER" id="PTHR43198">
    <property type="entry name" value="BIFUNCTIONAL TH2 PROTEIN"/>
    <property type="match status" value="1"/>
</dbReference>
<gene>
    <name evidence="2" type="ORF">IAC51_04975</name>
</gene>
<dbReference type="Proteomes" id="UP000712007">
    <property type="component" value="Unassembled WGS sequence"/>
</dbReference>